<dbReference type="Proteomes" id="UP000284706">
    <property type="component" value="Unassembled WGS sequence"/>
</dbReference>
<feature type="chain" id="PRO_5019004559" evidence="3">
    <location>
        <begin position="17"/>
        <end position="186"/>
    </location>
</feature>
<protein>
    <submittedName>
        <fullName evidence="4">Uncharacterized protein</fullName>
    </submittedName>
</protein>
<dbReference type="InParanoid" id="A0A409VI65"/>
<comment type="caution">
    <text evidence="4">The sequence shown here is derived from an EMBL/GenBank/DDBJ whole genome shotgun (WGS) entry which is preliminary data.</text>
</comment>
<name>A0A409VI65_9AGAR</name>
<dbReference type="InterPro" id="IPR052479">
    <property type="entry name" value="GPI-anchor_Adhesion_Reg"/>
</dbReference>
<keyword evidence="1 3" id="KW-0732">Signal</keyword>
<reference evidence="4 5" key="1">
    <citation type="journal article" date="2018" name="Evol. Lett.">
        <title>Horizontal gene cluster transfer increased hallucinogenic mushroom diversity.</title>
        <authorList>
            <person name="Reynolds H.T."/>
            <person name="Vijayakumar V."/>
            <person name="Gluck-Thaler E."/>
            <person name="Korotkin H.B."/>
            <person name="Matheny P.B."/>
            <person name="Slot J.C."/>
        </authorList>
    </citation>
    <scope>NUCLEOTIDE SEQUENCE [LARGE SCALE GENOMIC DNA]</scope>
    <source>
        <strain evidence="4 5">SRW20</strain>
    </source>
</reference>
<dbReference type="PANTHER" id="PTHR35185:SF1">
    <property type="entry name" value="UPF0619 GPI-ANCHORED MEMBRANE PROTEIN C1322.10"/>
    <property type="match status" value="1"/>
</dbReference>
<feature type="signal peptide" evidence="3">
    <location>
        <begin position="1"/>
        <end position="16"/>
    </location>
</feature>
<evidence type="ECO:0000313" key="4">
    <source>
        <dbReference type="EMBL" id="PPQ65940.1"/>
    </source>
</evidence>
<dbReference type="PANTHER" id="PTHR35185">
    <property type="entry name" value="SERINE/THREONINE-RICH PROTEIN ADG2-RELATED"/>
    <property type="match status" value="1"/>
</dbReference>
<dbReference type="OrthoDB" id="5316007at2759"/>
<organism evidence="4 5">
    <name type="scientific">Gymnopilus dilepis</name>
    <dbReference type="NCBI Taxonomy" id="231916"/>
    <lineage>
        <taxon>Eukaryota</taxon>
        <taxon>Fungi</taxon>
        <taxon>Dikarya</taxon>
        <taxon>Basidiomycota</taxon>
        <taxon>Agaricomycotina</taxon>
        <taxon>Agaricomycetes</taxon>
        <taxon>Agaricomycetidae</taxon>
        <taxon>Agaricales</taxon>
        <taxon>Agaricineae</taxon>
        <taxon>Hymenogastraceae</taxon>
        <taxon>Gymnopilus</taxon>
    </lineage>
</organism>
<proteinExistence type="predicted"/>
<dbReference type="STRING" id="231916.A0A409VI65"/>
<feature type="compositionally biased region" description="Low complexity" evidence="2">
    <location>
        <begin position="118"/>
        <end position="162"/>
    </location>
</feature>
<dbReference type="AlphaFoldDB" id="A0A409VI65"/>
<keyword evidence="5" id="KW-1185">Reference proteome</keyword>
<evidence type="ECO:0000313" key="5">
    <source>
        <dbReference type="Proteomes" id="UP000284706"/>
    </source>
</evidence>
<accession>A0A409VI65</accession>
<evidence type="ECO:0000256" key="3">
    <source>
        <dbReference type="SAM" id="SignalP"/>
    </source>
</evidence>
<evidence type="ECO:0000256" key="2">
    <source>
        <dbReference type="SAM" id="MobiDB-lite"/>
    </source>
</evidence>
<feature type="region of interest" description="Disordered" evidence="2">
    <location>
        <begin position="118"/>
        <end position="164"/>
    </location>
</feature>
<dbReference type="EMBL" id="NHYE01005642">
    <property type="protein sequence ID" value="PPQ65940.1"/>
    <property type="molecule type" value="Genomic_DNA"/>
</dbReference>
<sequence>MRSVAFLLAFISSAFAYQVLSPGGAQGWTNHGAQLLTWQRVDTDRLNFTALLTNQNITGFQPQVLAALVDGTLGKANMNPPSGGWPTGDHFRVNLVQDATDLNSILAQSTEFSITEGTSTLSSTVASSSTTGASLPLTATETPTTDTGSDSSPTSPITVPTSGATSQLNVQTGLLALMSVMGLVLA</sequence>
<evidence type="ECO:0000256" key="1">
    <source>
        <dbReference type="ARBA" id="ARBA00022729"/>
    </source>
</evidence>
<gene>
    <name evidence="4" type="ORF">CVT26_010702</name>
</gene>